<dbReference type="Proteomes" id="UP001500426">
    <property type="component" value="Unassembled WGS sequence"/>
</dbReference>
<name>A0ABP7UZE7_9FLAO</name>
<sequence length="302" mass="35446">MRIQKVERFIHFYGISFEFEASKTISDLFHTFTTMSKTGAKIRYQYFGDKYVSVYGVDNEKGIMKGKLRSIRTDAFPEGINMTTDVVEDLDTAKFDGIVETSHFIIDYRKTETVLALEYNHHGAKVEDFIRYIERVAINYKICKKVGYHFLVRNSLASLKKRLGRVSQMTVKIHKSYIPELENADHELLQAAKASVNQFENKYAILNFNIDYKEFDDTPKIKKTIFGILKYFEDNPNKKHIFNYLKVKAEDEELGNKLQVFDLILDKEQSKIRVEKKPLTRVIVSEDIFPKMQREIDKKNFK</sequence>
<protein>
    <recommendedName>
        <fullName evidence="3">DUF4868 domain-containing protein</fullName>
    </recommendedName>
</protein>
<evidence type="ECO:0000313" key="1">
    <source>
        <dbReference type="EMBL" id="GAA4055858.1"/>
    </source>
</evidence>
<dbReference type="RefSeq" id="WP_345094748.1">
    <property type="nucleotide sequence ID" value="NZ_BAABCS010000020.1"/>
</dbReference>
<organism evidence="1 2">
    <name type="scientific">Flavobacterium chungnamense</name>
    <dbReference type="NCBI Taxonomy" id="706182"/>
    <lineage>
        <taxon>Bacteria</taxon>
        <taxon>Pseudomonadati</taxon>
        <taxon>Bacteroidota</taxon>
        <taxon>Flavobacteriia</taxon>
        <taxon>Flavobacteriales</taxon>
        <taxon>Flavobacteriaceae</taxon>
        <taxon>Flavobacterium</taxon>
    </lineage>
</organism>
<evidence type="ECO:0000313" key="2">
    <source>
        <dbReference type="Proteomes" id="UP001500426"/>
    </source>
</evidence>
<keyword evidence="2" id="KW-1185">Reference proteome</keyword>
<gene>
    <name evidence="1" type="ORF">GCM10022388_23070</name>
</gene>
<comment type="caution">
    <text evidence="1">The sequence shown here is derived from an EMBL/GenBank/DDBJ whole genome shotgun (WGS) entry which is preliminary data.</text>
</comment>
<proteinExistence type="predicted"/>
<dbReference type="EMBL" id="BAABCS010000020">
    <property type="protein sequence ID" value="GAA4055858.1"/>
    <property type="molecule type" value="Genomic_DNA"/>
</dbReference>
<accession>A0ABP7UZE7</accession>
<evidence type="ECO:0008006" key="3">
    <source>
        <dbReference type="Google" id="ProtNLM"/>
    </source>
</evidence>
<reference evidence="2" key="1">
    <citation type="journal article" date="2019" name="Int. J. Syst. Evol. Microbiol.">
        <title>The Global Catalogue of Microorganisms (GCM) 10K type strain sequencing project: providing services to taxonomists for standard genome sequencing and annotation.</title>
        <authorList>
            <consortium name="The Broad Institute Genomics Platform"/>
            <consortium name="The Broad Institute Genome Sequencing Center for Infectious Disease"/>
            <person name="Wu L."/>
            <person name="Ma J."/>
        </authorList>
    </citation>
    <scope>NUCLEOTIDE SEQUENCE [LARGE SCALE GENOMIC DNA]</scope>
    <source>
        <strain evidence="2">JCM 17068</strain>
    </source>
</reference>